<dbReference type="EMBL" id="BAVS01000014">
    <property type="protein sequence ID" value="GAE93644.1"/>
    <property type="molecule type" value="Genomic_DNA"/>
</dbReference>
<feature type="domain" description="HTH araC/xylS-type" evidence="4">
    <location>
        <begin position="189"/>
        <end position="287"/>
    </location>
</feature>
<dbReference type="InterPro" id="IPR037923">
    <property type="entry name" value="HTH-like"/>
</dbReference>
<evidence type="ECO:0000256" key="2">
    <source>
        <dbReference type="ARBA" id="ARBA00023125"/>
    </source>
</evidence>
<dbReference type="STRING" id="1298598.JCM21714_2745"/>
<keyword evidence="3" id="KW-0804">Transcription</keyword>
<keyword evidence="2" id="KW-0238">DNA-binding</keyword>
<dbReference type="InterPro" id="IPR018062">
    <property type="entry name" value="HTH_AraC-typ_CS"/>
</dbReference>
<dbReference type="GO" id="GO:0003700">
    <property type="term" value="F:DNA-binding transcription factor activity"/>
    <property type="evidence" value="ECO:0007669"/>
    <property type="project" value="InterPro"/>
</dbReference>
<dbReference type="AlphaFoldDB" id="W4VLJ5"/>
<keyword evidence="6" id="KW-1185">Reference proteome</keyword>
<dbReference type="PROSITE" id="PS00041">
    <property type="entry name" value="HTH_ARAC_FAMILY_1"/>
    <property type="match status" value="1"/>
</dbReference>
<evidence type="ECO:0000256" key="1">
    <source>
        <dbReference type="ARBA" id="ARBA00023015"/>
    </source>
</evidence>
<dbReference type="Gene3D" id="1.10.10.60">
    <property type="entry name" value="Homeodomain-like"/>
    <property type="match status" value="2"/>
</dbReference>
<dbReference type="OrthoDB" id="192171at2"/>
<sequence length="296" mass="34960">MDYMKMNIEKPVNYISGGRFVTNDPWKHGKRTIDSYEMIIGVNDILYIEQDDIKYEVKPGEVLFILPDSSHRGYKICSKHVSFYWFHFVTDEIATGKKLNDTTVLKIRTNPETSRSIKDIYFPVYTQLVAAERLTILANQLLDVDNSNYYTRMSMNYLMTSLLIELSEQTFVHSSKRETLISENDININQILEWTRINAFDGISVSDIADRFNYNKDYLSRYFKKKTGKTLQSYIHELRISKAKDLLVGTRQNIQVIAQRIGIEDEKYFMRLFRKYEKITPTEYRKAFVKTHLNRK</sequence>
<evidence type="ECO:0000259" key="4">
    <source>
        <dbReference type="PROSITE" id="PS01124"/>
    </source>
</evidence>
<dbReference type="SUPFAM" id="SSF46689">
    <property type="entry name" value="Homeodomain-like"/>
    <property type="match status" value="2"/>
</dbReference>
<proteinExistence type="predicted"/>
<dbReference type="GO" id="GO:0043565">
    <property type="term" value="F:sequence-specific DNA binding"/>
    <property type="evidence" value="ECO:0007669"/>
    <property type="project" value="InterPro"/>
</dbReference>
<evidence type="ECO:0000313" key="6">
    <source>
        <dbReference type="Proteomes" id="UP000019102"/>
    </source>
</evidence>
<protein>
    <submittedName>
        <fullName evidence="5">Transcriptional regulator</fullName>
    </submittedName>
</protein>
<dbReference type="SMART" id="SM00342">
    <property type="entry name" value="HTH_ARAC"/>
    <property type="match status" value="1"/>
</dbReference>
<dbReference type="RefSeq" id="WP_035723980.1">
    <property type="nucleotide sequence ID" value="NZ_BAVS01000014.1"/>
</dbReference>
<evidence type="ECO:0000256" key="3">
    <source>
        <dbReference type="ARBA" id="ARBA00023163"/>
    </source>
</evidence>
<dbReference type="SUPFAM" id="SSF51215">
    <property type="entry name" value="Regulatory protein AraC"/>
    <property type="match status" value="1"/>
</dbReference>
<name>W4VLJ5_9BACI</name>
<keyword evidence="1" id="KW-0805">Transcription regulation</keyword>
<dbReference type="InterPro" id="IPR009057">
    <property type="entry name" value="Homeodomain-like_sf"/>
</dbReference>
<dbReference type="PANTHER" id="PTHR43280">
    <property type="entry name" value="ARAC-FAMILY TRANSCRIPTIONAL REGULATOR"/>
    <property type="match status" value="1"/>
</dbReference>
<dbReference type="PANTHER" id="PTHR43280:SF28">
    <property type="entry name" value="HTH-TYPE TRANSCRIPTIONAL ACTIVATOR RHAS"/>
    <property type="match status" value="1"/>
</dbReference>
<dbReference type="Pfam" id="PF12833">
    <property type="entry name" value="HTH_18"/>
    <property type="match status" value="1"/>
</dbReference>
<dbReference type="PROSITE" id="PS01124">
    <property type="entry name" value="HTH_ARAC_FAMILY_2"/>
    <property type="match status" value="1"/>
</dbReference>
<evidence type="ECO:0000313" key="5">
    <source>
        <dbReference type="EMBL" id="GAE93644.1"/>
    </source>
</evidence>
<reference evidence="5 6" key="1">
    <citation type="journal article" date="2014" name="Genome Announc.">
        <title>Draft Genome Sequence of the Boron-Tolerant and Moderately Halotolerant Bacterium Gracilibacillus boraciitolerans JCM 21714T.</title>
        <authorList>
            <person name="Ahmed I."/>
            <person name="Oshima K."/>
            <person name="Suda W."/>
            <person name="Kitamura K."/>
            <person name="Iida T."/>
            <person name="Ohmori Y."/>
            <person name="Fujiwara T."/>
            <person name="Hattori M."/>
            <person name="Ohkuma M."/>
        </authorList>
    </citation>
    <scope>NUCLEOTIDE SEQUENCE [LARGE SCALE GENOMIC DNA]</scope>
    <source>
        <strain evidence="5 6">JCM 21714</strain>
    </source>
</reference>
<gene>
    <name evidence="5" type="ORF">JCM21714_2745</name>
</gene>
<dbReference type="Proteomes" id="UP000019102">
    <property type="component" value="Unassembled WGS sequence"/>
</dbReference>
<organism evidence="5 6">
    <name type="scientific">Gracilibacillus boraciitolerans JCM 21714</name>
    <dbReference type="NCBI Taxonomy" id="1298598"/>
    <lineage>
        <taxon>Bacteria</taxon>
        <taxon>Bacillati</taxon>
        <taxon>Bacillota</taxon>
        <taxon>Bacilli</taxon>
        <taxon>Bacillales</taxon>
        <taxon>Bacillaceae</taxon>
        <taxon>Gracilibacillus</taxon>
    </lineage>
</organism>
<dbReference type="InterPro" id="IPR018060">
    <property type="entry name" value="HTH_AraC"/>
</dbReference>
<comment type="caution">
    <text evidence="5">The sequence shown here is derived from an EMBL/GenBank/DDBJ whole genome shotgun (WGS) entry which is preliminary data.</text>
</comment>
<accession>W4VLJ5</accession>
<dbReference type="eggNOG" id="COG2207">
    <property type="taxonomic scope" value="Bacteria"/>
</dbReference>